<organism evidence="3 4">
    <name type="scientific">Diaporthe eres</name>
    <name type="common">Phomopsis oblonga</name>
    <dbReference type="NCBI Taxonomy" id="83184"/>
    <lineage>
        <taxon>Eukaryota</taxon>
        <taxon>Fungi</taxon>
        <taxon>Dikarya</taxon>
        <taxon>Ascomycota</taxon>
        <taxon>Pezizomycotina</taxon>
        <taxon>Sordariomycetes</taxon>
        <taxon>Sordariomycetidae</taxon>
        <taxon>Diaporthales</taxon>
        <taxon>Diaporthaceae</taxon>
        <taxon>Diaporthe</taxon>
        <taxon>Diaporthe eres species complex</taxon>
    </lineage>
</organism>
<dbReference type="EMBL" id="JAKNSF020000052">
    <property type="protein sequence ID" value="KAK7725213.1"/>
    <property type="molecule type" value="Genomic_DNA"/>
</dbReference>
<dbReference type="InterPro" id="IPR006076">
    <property type="entry name" value="FAD-dep_OxRdtase"/>
</dbReference>
<protein>
    <recommendedName>
        <fullName evidence="2">FAD dependent oxidoreductase domain-containing protein</fullName>
    </recommendedName>
</protein>
<dbReference type="PANTHER" id="PTHR13847:SF150">
    <property type="entry name" value="OXIDOREDUCTASE TDA3-RELATED"/>
    <property type="match status" value="1"/>
</dbReference>
<evidence type="ECO:0000256" key="1">
    <source>
        <dbReference type="SAM" id="MobiDB-lite"/>
    </source>
</evidence>
<keyword evidence="4" id="KW-1185">Reference proteome</keyword>
<feature type="domain" description="FAD dependent oxidoreductase" evidence="2">
    <location>
        <begin position="9"/>
        <end position="452"/>
    </location>
</feature>
<dbReference type="Gene3D" id="3.30.9.10">
    <property type="entry name" value="D-Amino Acid Oxidase, subunit A, domain 2"/>
    <property type="match status" value="1"/>
</dbReference>
<feature type="region of interest" description="Disordered" evidence="1">
    <location>
        <begin position="137"/>
        <end position="168"/>
    </location>
</feature>
<comment type="caution">
    <text evidence="3">The sequence shown here is derived from an EMBL/GenBank/DDBJ whole genome shotgun (WGS) entry which is preliminary data.</text>
</comment>
<evidence type="ECO:0000313" key="3">
    <source>
        <dbReference type="EMBL" id="KAK7725213.1"/>
    </source>
</evidence>
<dbReference type="Pfam" id="PF01266">
    <property type="entry name" value="DAO"/>
    <property type="match status" value="1"/>
</dbReference>
<name>A0ABR1P301_DIAER</name>
<evidence type="ECO:0000259" key="2">
    <source>
        <dbReference type="Pfam" id="PF01266"/>
    </source>
</evidence>
<dbReference type="InterPro" id="IPR036188">
    <property type="entry name" value="FAD/NAD-bd_sf"/>
</dbReference>
<proteinExistence type="predicted"/>
<gene>
    <name evidence="3" type="ORF">SLS63_008330</name>
</gene>
<evidence type="ECO:0000313" key="4">
    <source>
        <dbReference type="Proteomes" id="UP001430848"/>
    </source>
</evidence>
<feature type="compositionally biased region" description="Basic and acidic residues" evidence="1">
    <location>
        <begin position="154"/>
        <end position="168"/>
    </location>
</feature>
<sequence>MEVQQKRNIVIIGGGVIGSTTAYFLTRHPKFDPSLHKITLLEATSIASGASGKAGGLLALWAYPECLVPLSYRLHRELAEQHGGAEKWGYRRLGCGSIGAVVPTAGTKSRTAAKAAARAKVPATQPGMSALEVNGHANGATAEPEPSAAGTPDGKLEEGEAKDGKEWEKLPKQDEAAASLLSDSSLPSDLDWIDPKLVQFYEEMGRPGFTETAQVHPLHFTTAIAELSQAAGVEIRTQAKVTKITTPAGQADGTKTVEYEDREHGDAARVIGGVTDVIVTAGPWTGTLLPRTKVEGLRAHSVVYEADVSPYAVFTDIQLPSDFVPEHRVRMGQKRRHRGNVDPEIYARPFGEVYACGEPDKNVPLPETADQVQCDDAQCDDLAAYIATVSPQLAAAPIKARQACYLPRHMRFGDERGPLIGQTSAPGVWVAAGHTCWGIQNGPATGFLVAEMLLDGAAKSADIEVLDPKKFKV</sequence>
<reference evidence="3 4" key="1">
    <citation type="submission" date="2024-02" db="EMBL/GenBank/DDBJ databases">
        <title>De novo assembly and annotation of 12 fungi associated with fruit tree decline syndrome in Ontario, Canada.</title>
        <authorList>
            <person name="Sulman M."/>
            <person name="Ellouze W."/>
            <person name="Ilyukhin E."/>
        </authorList>
    </citation>
    <scope>NUCLEOTIDE SEQUENCE [LARGE SCALE GENOMIC DNA]</scope>
    <source>
        <strain evidence="3 4">M169</strain>
    </source>
</reference>
<dbReference type="PANTHER" id="PTHR13847">
    <property type="entry name" value="SARCOSINE DEHYDROGENASE-RELATED"/>
    <property type="match status" value="1"/>
</dbReference>
<dbReference type="Proteomes" id="UP001430848">
    <property type="component" value="Unassembled WGS sequence"/>
</dbReference>
<dbReference type="SUPFAM" id="SSF51905">
    <property type="entry name" value="FAD/NAD(P)-binding domain"/>
    <property type="match status" value="1"/>
</dbReference>
<accession>A0ABR1P301</accession>
<dbReference type="Gene3D" id="3.50.50.60">
    <property type="entry name" value="FAD/NAD(P)-binding domain"/>
    <property type="match status" value="2"/>
</dbReference>